<dbReference type="SUPFAM" id="SSF52151">
    <property type="entry name" value="FabD/lysophospholipase-like"/>
    <property type="match status" value="1"/>
</dbReference>
<reference evidence="4" key="1">
    <citation type="submission" date="2020-06" db="EMBL/GenBank/DDBJ databases">
        <authorList>
            <person name="Metz J."/>
            <person name="Wang G."/>
        </authorList>
    </citation>
    <scope>NUCLEOTIDE SEQUENCE</scope>
    <source>
        <strain evidence="4">HB-J378</strain>
    </source>
</reference>
<dbReference type="Gene3D" id="3.30.70.250">
    <property type="entry name" value="Malonyl-CoA ACP transacylase, ACP-binding"/>
    <property type="match status" value="1"/>
</dbReference>
<keyword evidence="1" id="KW-0596">Phosphopantetheine</keyword>
<evidence type="ECO:0000259" key="3">
    <source>
        <dbReference type="SMART" id="SM00827"/>
    </source>
</evidence>
<proteinExistence type="predicted"/>
<dbReference type="GO" id="GO:0005737">
    <property type="term" value="C:cytoplasm"/>
    <property type="evidence" value="ECO:0007669"/>
    <property type="project" value="TreeGrafter"/>
</dbReference>
<dbReference type="InterPro" id="IPR050091">
    <property type="entry name" value="PKS_NRPS_Biosynth_Enz"/>
</dbReference>
<dbReference type="Gene3D" id="3.40.366.10">
    <property type="entry name" value="Malonyl-Coenzyme A Acyl Carrier Protein, domain 2"/>
    <property type="match status" value="1"/>
</dbReference>
<name>A0A7M1CB33_9ACTN</name>
<dbReference type="SUPFAM" id="SSF55048">
    <property type="entry name" value="Probable ACP-binding domain of malonyl-CoA ACP transacylase"/>
    <property type="match status" value="1"/>
</dbReference>
<dbReference type="GO" id="GO:0071770">
    <property type="term" value="P:DIM/DIP cell wall layer assembly"/>
    <property type="evidence" value="ECO:0007669"/>
    <property type="project" value="TreeGrafter"/>
</dbReference>
<dbReference type="EMBL" id="MT633092">
    <property type="protein sequence ID" value="QOP59278.1"/>
    <property type="molecule type" value="Genomic_DNA"/>
</dbReference>
<dbReference type="Gene3D" id="3.30.70.3290">
    <property type="match status" value="1"/>
</dbReference>
<dbReference type="GO" id="GO:0004312">
    <property type="term" value="F:fatty acid synthase activity"/>
    <property type="evidence" value="ECO:0007669"/>
    <property type="project" value="TreeGrafter"/>
</dbReference>
<dbReference type="GO" id="GO:0005886">
    <property type="term" value="C:plasma membrane"/>
    <property type="evidence" value="ECO:0007669"/>
    <property type="project" value="TreeGrafter"/>
</dbReference>
<feature type="domain" description="Malonyl-CoA:ACP transacylase (MAT)" evidence="3">
    <location>
        <begin position="21"/>
        <end position="314"/>
    </location>
</feature>
<organism evidence="4">
    <name type="scientific">Nocardiopsis sp</name>
    <dbReference type="NCBI Taxonomy" id="310350"/>
    <lineage>
        <taxon>Bacteria</taxon>
        <taxon>Bacillati</taxon>
        <taxon>Actinomycetota</taxon>
        <taxon>Actinomycetes</taxon>
        <taxon>Streptosporangiales</taxon>
        <taxon>Nocardiopsidaceae</taxon>
        <taxon>Nocardiopsis</taxon>
    </lineage>
</organism>
<protein>
    <submittedName>
        <fullName evidence="4">Malonyl CoA-acyl carrier protein transacylase</fullName>
    </submittedName>
</protein>
<dbReference type="AlphaFoldDB" id="A0A7M1CB33"/>
<dbReference type="PANTHER" id="PTHR43775">
    <property type="entry name" value="FATTY ACID SYNTHASE"/>
    <property type="match status" value="1"/>
</dbReference>
<keyword evidence="2" id="KW-0597">Phosphoprotein</keyword>
<dbReference type="SMART" id="SM00827">
    <property type="entry name" value="PKS_AT"/>
    <property type="match status" value="1"/>
</dbReference>
<dbReference type="InterPro" id="IPR016035">
    <property type="entry name" value="Acyl_Trfase/lysoPLipase"/>
</dbReference>
<evidence type="ECO:0000256" key="2">
    <source>
        <dbReference type="ARBA" id="ARBA00022553"/>
    </source>
</evidence>
<evidence type="ECO:0000313" key="4">
    <source>
        <dbReference type="EMBL" id="QOP59278.1"/>
    </source>
</evidence>
<dbReference type="InterPro" id="IPR016036">
    <property type="entry name" value="Malonyl_transacylase_ACP-bd"/>
</dbReference>
<sequence>MTMTAAETRTERALPSPVALLLPGQGAQHVRMAAGLHGEVPTFTEAVEEVFAAMGREGRALRSDWLSARPRVHIDHATRAQPLLFAVDYGLCRLLLGQGVRPAALLGHSMGEVVAAVVAGVFSLEDACALALDRVERVLRAPAGGMAAVSATPRELEPHLHSGVAVGGVNAPRQTVLAGPETGLDTVLGQLRERGFSLRRIPSLTGFHSPLLDEVLKGSEDLFEGVRTRAPEIPVYSGYTAALLTADQAGDPSFWAGQPAAPVMFWPALERLLADGPFTLVEAGPGQGLSQLARRHPAVRAGHSAVLSMLPARPGTAEDDLRSVRTTLEKLRNREAP</sequence>
<dbReference type="Pfam" id="PF00698">
    <property type="entry name" value="Acyl_transf_1"/>
    <property type="match status" value="1"/>
</dbReference>
<dbReference type="InterPro" id="IPR001227">
    <property type="entry name" value="Ac_transferase_dom_sf"/>
</dbReference>
<dbReference type="GO" id="GO:0006633">
    <property type="term" value="P:fatty acid biosynthetic process"/>
    <property type="evidence" value="ECO:0007669"/>
    <property type="project" value="TreeGrafter"/>
</dbReference>
<dbReference type="InterPro" id="IPR014043">
    <property type="entry name" value="Acyl_transferase_dom"/>
</dbReference>
<dbReference type="PANTHER" id="PTHR43775:SF37">
    <property type="entry name" value="SI:DKEY-61P9.11"/>
    <property type="match status" value="1"/>
</dbReference>
<evidence type="ECO:0000256" key="1">
    <source>
        <dbReference type="ARBA" id="ARBA00022450"/>
    </source>
</evidence>
<accession>A0A7M1CB33</accession>